<organism evidence="2">
    <name type="scientific">Parabacteroides merdae</name>
    <dbReference type="NCBI Taxonomy" id="46503"/>
    <lineage>
        <taxon>Bacteria</taxon>
        <taxon>Pseudomonadati</taxon>
        <taxon>Bacteroidota</taxon>
        <taxon>Bacteroidia</taxon>
        <taxon>Bacteroidales</taxon>
        <taxon>Tannerellaceae</taxon>
        <taxon>Parabacteroides</taxon>
    </lineage>
</organism>
<sequence>MKSYILYFFLICFMSCHRTEKPVNLIFDTDMAPDYDDVGALALLHALADSGEVNILATISSNKCATAVPCIDVINTYFGRPDIPIGAVRGEAADRTTWHSGLRWTDELPMKYPHRILTTADSEDALKLYRRALAQQSDQSVTIVTVGFFSNLQNLLLSEPDEISPLSGKELIKKKVKQLVSMAGSFPKGREFNIYVDVKASQFVIREWPTPILFSGFEIGSQIFTGKKLMESGIRNNPIVDTYTIVYHKIIQMVEIVGIRQLLWLRFVEHLNTLMWKMERLSFMMMEVIHGKRIRMVNMTVLFSKCPKNNKLLKLKI</sequence>
<dbReference type="RefSeq" id="WP_234201884.1">
    <property type="nucleotide sequence ID" value="NZ_CACRUV010000050.1"/>
</dbReference>
<protein>
    <submittedName>
        <fullName evidence="2">Pyrimidine-specific ribonucleoside hydrolase RihA</fullName>
        <ecNumber evidence="2">3.2.-.-</ecNumber>
    </submittedName>
</protein>
<keyword evidence="2" id="KW-0378">Hydrolase</keyword>
<dbReference type="Gene3D" id="3.90.245.10">
    <property type="entry name" value="Ribonucleoside hydrolase-like"/>
    <property type="match status" value="1"/>
</dbReference>
<reference evidence="2" key="1">
    <citation type="submission" date="2019-11" db="EMBL/GenBank/DDBJ databases">
        <authorList>
            <person name="Feng L."/>
        </authorList>
    </citation>
    <scope>NUCLEOTIDE SEQUENCE</scope>
    <source>
        <strain evidence="2">PmerdaeLFYP103</strain>
    </source>
</reference>
<name>A0A6N3H5J8_9BACT</name>
<dbReference type="InterPro" id="IPR036452">
    <property type="entry name" value="Ribo_hydro-like"/>
</dbReference>
<dbReference type="EC" id="3.2.-.-" evidence="2"/>
<dbReference type="EMBL" id="CACRUV010000050">
    <property type="protein sequence ID" value="VYU71521.1"/>
    <property type="molecule type" value="Genomic_DNA"/>
</dbReference>
<dbReference type="PANTHER" id="PTHR43264:SF1">
    <property type="entry name" value="INOSINE_URIDINE-PREFERRING NUCLEOSIDE HYDROLASE DOMAIN-CONTAINING PROTEIN"/>
    <property type="match status" value="1"/>
</dbReference>
<dbReference type="GO" id="GO:0016799">
    <property type="term" value="F:hydrolase activity, hydrolyzing N-glycosyl compounds"/>
    <property type="evidence" value="ECO:0007669"/>
    <property type="project" value="InterPro"/>
</dbReference>
<keyword evidence="2" id="KW-0326">Glycosidase</keyword>
<accession>A0A6N3H5J8</accession>
<feature type="domain" description="Inosine/uridine-preferring nucleoside hydrolase" evidence="1">
    <location>
        <begin position="25"/>
        <end position="231"/>
    </location>
</feature>
<dbReference type="AlphaFoldDB" id="A0A6N3H5J8"/>
<dbReference type="SUPFAM" id="SSF53590">
    <property type="entry name" value="Nucleoside hydrolase"/>
    <property type="match status" value="1"/>
</dbReference>
<proteinExistence type="predicted"/>
<dbReference type="InterPro" id="IPR001910">
    <property type="entry name" value="Inosine/uridine_hydrolase_dom"/>
</dbReference>
<evidence type="ECO:0000259" key="1">
    <source>
        <dbReference type="Pfam" id="PF01156"/>
    </source>
</evidence>
<dbReference type="Pfam" id="PF01156">
    <property type="entry name" value="IU_nuc_hydro"/>
    <property type="match status" value="1"/>
</dbReference>
<evidence type="ECO:0000313" key="2">
    <source>
        <dbReference type="EMBL" id="VYU71521.1"/>
    </source>
</evidence>
<gene>
    <name evidence="2" type="primary">rihA</name>
    <name evidence="2" type="ORF">PMLFYP103_03401</name>
</gene>
<dbReference type="PANTHER" id="PTHR43264">
    <property type="match status" value="1"/>
</dbReference>